<keyword evidence="1" id="KW-0472">Membrane</keyword>
<feature type="transmembrane region" description="Helical" evidence="1">
    <location>
        <begin position="609"/>
        <end position="631"/>
    </location>
</feature>
<dbReference type="Proteomes" id="UP001501427">
    <property type="component" value="Unassembled WGS sequence"/>
</dbReference>
<feature type="transmembrane region" description="Helical" evidence="1">
    <location>
        <begin position="450"/>
        <end position="470"/>
    </location>
</feature>
<feature type="transmembrane region" description="Helical" evidence="1">
    <location>
        <begin position="577"/>
        <end position="597"/>
    </location>
</feature>
<keyword evidence="6" id="KW-1185">Reference proteome</keyword>
<reference evidence="3 6" key="1">
    <citation type="journal article" date="2019" name="Int. J. Syst. Evol. Microbiol.">
        <title>The Global Catalogue of Microorganisms (GCM) 10K type strain sequencing project: providing services to taxonomists for standard genome sequencing and annotation.</title>
        <authorList>
            <consortium name="The Broad Institute Genomics Platform"/>
            <consortium name="The Broad Institute Genome Sequencing Center for Infectious Disease"/>
            <person name="Wu L."/>
            <person name="Ma J."/>
        </authorList>
    </citation>
    <scope>NUCLEOTIDE SEQUENCE [LARGE SCALE GENOMIC DNA]</scope>
    <source>
        <strain evidence="3 6">JCM 10667</strain>
    </source>
</reference>
<evidence type="ECO:0000313" key="6">
    <source>
        <dbReference type="Proteomes" id="UP001501427"/>
    </source>
</evidence>
<comment type="caution">
    <text evidence="4">The sequence shown here is derived from an EMBL/GenBank/DDBJ whole genome shotgun (WGS) entry which is preliminary data.</text>
</comment>
<dbReference type="EMBL" id="BAAAHD010000001">
    <property type="protein sequence ID" value="GAA0543667.1"/>
    <property type="molecule type" value="Genomic_DNA"/>
</dbReference>
<feature type="domain" description="NACHT" evidence="2">
    <location>
        <begin position="138"/>
        <end position="267"/>
    </location>
</feature>
<evidence type="ECO:0000313" key="4">
    <source>
        <dbReference type="EMBL" id="MBB4771816.1"/>
    </source>
</evidence>
<dbReference type="SUPFAM" id="SSF52540">
    <property type="entry name" value="P-loop containing nucleoside triphosphate hydrolases"/>
    <property type="match status" value="1"/>
</dbReference>
<evidence type="ECO:0000313" key="5">
    <source>
        <dbReference type="Proteomes" id="UP000549343"/>
    </source>
</evidence>
<dbReference type="InterPro" id="IPR007111">
    <property type="entry name" value="NACHT_NTPase"/>
</dbReference>
<dbReference type="Pfam" id="PF05729">
    <property type="entry name" value="NACHT"/>
    <property type="match status" value="1"/>
</dbReference>
<dbReference type="Gene3D" id="3.40.50.300">
    <property type="entry name" value="P-loop containing nucleotide triphosphate hydrolases"/>
    <property type="match status" value="1"/>
</dbReference>
<keyword evidence="1" id="KW-1133">Transmembrane helix</keyword>
<feature type="transmembrane region" description="Helical" evidence="1">
    <location>
        <begin position="514"/>
        <end position="532"/>
    </location>
</feature>
<evidence type="ECO:0000256" key="1">
    <source>
        <dbReference type="SAM" id="Phobius"/>
    </source>
</evidence>
<dbReference type="InterPro" id="IPR027417">
    <property type="entry name" value="P-loop_NTPase"/>
</dbReference>
<feature type="transmembrane region" description="Helical" evidence="1">
    <location>
        <begin position="42"/>
        <end position="61"/>
    </location>
</feature>
<dbReference type="AlphaFoldDB" id="A0A7W7MUR3"/>
<keyword evidence="1" id="KW-0812">Transmembrane</keyword>
<organism evidence="4 5">
    <name type="scientific">Actinomadura livida</name>
    <dbReference type="NCBI Taxonomy" id="79909"/>
    <lineage>
        <taxon>Bacteria</taxon>
        <taxon>Bacillati</taxon>
        <taxon>Actinomycetota</taxon>
        <taxon>Actinomycetes</taxon>
        <taxon>Streptosporangiales</taxon>
        <taxon>Thermomonosporaceae</taxon>
        <taxon>Actinomadura</taxon>
    </lineage>
</organism>
<reference evidence="3" key="3">
    <citation type="submission" date="2023-12" db="EMBL/GenBank/DDBJ databases">
        <authorList>
            <person name="Sun Q."/>
            <person name="Inoue M."/>
        </authorList>
    </citation>
    <scope>NUCLEOTIDE SEQUENCE</scope>
    <source>
        <strain evidence="3">JCM 10667</strain>
    </source>
</reference>
<protein>
    <submittedName>
        <fullName evidence="3">NACHT domain-containing protein</fullName>
    </submittedName>
</protein>
<feature type="transmembrane region" description="Helical" evidence="1">
    <location>
        <begin position="476"/>
        <end position="493"/>
    </location>
</feature>
<evidence type="ECO:0000259" key="2">
    <source>
        <dbReference type="Pfam" id="PF05729"/>
    </source>
</evidence>
<name>A0A7W7MUR3_9ACTN</name>
<dbReference type="EMBL" id="JACHMV010000001">
    <property type="protein sequence ID" value="MBB4771816.1"/>
    <property type="molecule type" value="Genomic_DNA"/>
</dbReference>
<reference evidence="4 5" key="2">
    <citation type="submission" date="2020-08" db="EMBL/GenBank/DDBJ databases">
        <title>Sequencing the genomes of 1000 actinobacteria strains.</title>
        <authorList>
            <person name="Klenk H.-P."/>
        </authorList>
    </citation>
    <scope>NUCLEOTIDE SEQUENCE [LARGE SCALE GENOMIC DNA]</scope>
    <source>
        <strain evidence="4 5">DSM 44772</strain>
    </source>
</reference>
<accession>A0A7W7MUR3</accession>
<gene>
    <name evidence="4" type="ORF">F4557_000234</name>
    <name evidence="3" type="ORF">GCM10009546_02150</name>
</gene>
<dbReference type="Proteomes" id="UP000549343">
    <property type="component" value="Unassembled WGS sequence"/>
</dbReference>
<evidence type="ECO:0000313" key="3">
    <source>
        <dbReference type="EMBL" id="GAA0543667.1"/>
    </source>
</evidence>
<feature type="transmembrane region" description="Helical" evidence="1">
    <location>
        <begin position="12"/>
        <end position="30"/>
    </location>
</feature>
<proteinExistence type="predicted"/>
<dbReference type="RefSeq" id="WP_184878623.1">
    <property type="nucleotide sequence ID" value="NZ_BAAAHD010000001.1"/>
</dbReference>
<feature type="transmembrane region" description="Helical" evidence="1">
    <location>
        <begin position="538"/>
        <end position="556"/>
    </location>
</feature>
<sequence>MGGERWAEQALKLLGTVLLVAAAAVAVFGVRKAEWGGVDPGALVIALLALLFGVAAFWQGFKAQRITDTDVDVWTPRLAGMVRTTETKQRWHLLGGQDRVIDVGFSFTPSPAHDAADACPTGTLADVVEYFERLSPQRLVITGEGGAGKTVLANELILGWLDETRRRSGDPVPVRIPAAGWDTDASVAEWLTAHLVRTYGMRKATAHALVDAGRVIPVIDGLDEMDKEPEPKYASRAGRALQALNAYQQGREKARLVLTCRTAHYDSLIRGNIWARDAARITLAPVTPDQAWRFIEAVAGTHQHVRWQPVLDALTQPDHPLASVLATPLWLTVAITVYQELDDATGDYLRDPADLADPAAHPHPDEIRDHLRSRFIHAAVKASARNPAEGTAPMARHHRYPPEQVHSALALLARYLNTNIGRTQFAGRTMSGTDLVLHELWPMAGQRARILACALPATVAGMTVGVWAILTKRPSAIAVVPALMLVLAFIAWLRPWPKPARIHLRWHHLRKTSALPLLVFMLIAGINLAVRARSGDAGDIGTALACVSMLTILFLHRLTRPDTERPVDPRRLVRDDLWTWLALALAVGVMTGLPFGLVVASTTGPPGGLTAGLVTGVLATVVQLTLGLLGVGPGAAAMRYLVLVLCLRGRTPWQLGRFLDWCYSVGLLRVAGIAYQFRHQEFQIYLARHPSSRRHDADRASGA</sequence>